<dbReference type="PANTHER" id="PTHR46889">
    <property type="entry name" value="TRANSPOSASE INSF FOR INSERTION SEQUENCE IS3B-RELATED"/>
    <property type="match status" value="1"/>
</dbReference>
<gene>
    <name evidence="3" type="ORF">AB1300_25310</name>
</gene>
<dbReference type="InterPro" id="IPR050900">
    <property type="entry name" value="Transposase_IS3/IS150/IS904"/>
</dbReference>
<dbReference type="NCBIfam" id="NF033516">
    <property type="entry name" value="transpos_IS3"/>
    <property type="match status" value="1"/>
</dbReference>
<evidence type="ECO:0000259" key="2">
    <source>
        <dbReference type="PROSITE" id="PS50994"/>
    </source>
</evidence>
<dbReference type="Proteomes" id="UP001558534">
    <property type="component" value="Unassembled WGS sequence"/>
</dbReference>
<dbReference type="PROSITE" id="PS50994">
    <property type="entry name" value="INTEGRASE"/>
    <property type="match status" value="1"/>
</dbReference>
<dbReference type="Pfam" id="PF13333">
    <property type="entry name" value="rve_2"/>
    <property type="match status" value="1"/>
</dbReference>
<dbReference type="InterPro" id="IPR055247">
    <property type="entry name" value="InsJ-like_HTH"/>
</dbReference>
<dbReference type="InterPro" id="IPR025948">
    <property type="entry name" value="HTH-like_dom"/>
</dbReference>
<evidence type="ECO:0000256" key="1">
    <source>
        <dbReference type="ARBA" id="ARBA00002286"/>
    </source>
</evidence>
<proteinExistence type="predicted"/>
<reference evidence="3 4" key="1">
    <citation type="submission" date="2024-07" db="EMBL/GenBank/DDBJ databases">
        <title>Characterization of a bacterium isolated from hydrolysated instant sea cucumber by whole-genome sequencing and metabolomics.</title>
        <authorList>
            <person name="Luo X."/>
            <person name="Zhang Z."/>
            <person name="Zheng Z."/>
            <person name="Zhang W."/>
            <person name="Ming T."/>
            <person name="Jiao L."/>
            <person name="Su X."/>
            <person name="Kong F."/>
            <person name="Xu J."/>
        </authorList>
    </citation>
    <scope>NUCLEOTIDE SEQUENCE [LARGE SCALE GENOMIC DNA]</scope>
    <source>
        <strain evidence="3 4">XL-2024</strain>
    </source>
</reference>
<comment type="function">
    <text evidence="1">Involved in the transposition of the insertion sequence.</text>
</comment>
<dbReference type="InterPro" id="IPR009057">
    <property type="entry name" value="Homeodomain-like_sf"/>
</dbReference>
<sequence length="452" mass="52879">MAKVSAEQRIQTVQRYLNGNESMFEIAKDIGVSDQVVSEWVRRYQKNGVETFLKSYTKYSADYKMDVLNYMNETGTSSTDTAALFNISSPGMIRNWKIKFEVGGYDALVSKKKGRPSMKKETKRTTISAPTEGSVEALEARIRQLEMENAYFKKVEYLSSNARKITNQIKAQVIYELKEIYEVVELIKVADIPRSTYYYWEKRLNRTDKYADVKVAIQSIYHEHKGRYGYRRIAKELKKYGIHHDPKTINCLMNAIGIKCEVRMKKYRSYKGNVGRIAPNILQRDFTAKKMNEKWVTDVTEFHLFGEKRYLSPVLDLCNGEIIAYTVMNRPVYNLVHNMLEQALESLQSGDQVILHSDQGWHYQMKKYQQTLKQHGIAQSMSRKGNCLDNAVIENFFGLLKSELLYLQEFESMAHFEQELKDYIHYYNHKRMKEKLKDLSPVEYRTQVLEVA</sequence>
<dbReference type="Gene3D" id="3.30.420.10">
    <property type="entry name" value="Ribonuclease H-like superfamily/Ribonuclease H"/>
    <property type="match status" value="1"/>
</dbReference>
<dbReference type="RefSeq" id="WP_368638758.1">
    <property type="nucleotide sequence ID" value="NZ_JBFRHK010000045.1"/>
</dbReference>
<feature type="domain" description="Integrase catalytic" evidence="2">
    <location>
        <begin position="275"/>
        <end position="449"/>
    </location>
</feature>
<dbReference type="PANTHER" id="PTHR46889:SF5">
    <property type="entry name" value="INTEGRASE PROTEIN"/>
    <property type="match status" value="1"/>
</dbReference>
<comment type="caution">
    <text evidence="3">The sequence shown here is derived from an EMBL/GenBank/DDBJ whole genome shotgun (WGS) entry which is preliminary data.</text>
</comment>
<keyword evidence="4" id="KW-1185">Reference proteome</keyword>
<dbReference type="SUPFAM" id="SSF46689">
    <property type="entry name" value="Homeodomain-like"/>
    <property type="match status" value="2"/>
</dbReference>
<dbReference type="InterPro" id="IPR001584">
    <property type="entry name" value="Integrase_cat-core"/>
</dbReference>
<evidence type="ECO:0000313" key="3">
    <source>
        <dbReference type="EMBL" id="MEX3748377.1"/>
    </source>
</evidence>
<dbReference type="SUPFAM" id="SSF53098">
    <property type="entry name" value="Ribonuclease H-like"/>
    <property type="match status" value="1"/>
</dbReference>
<accession>A0ABV3W5A0</accession>
<protein>
    <submittedName>
        <fullName evidence="3">IS3 family transposase</fullName>
    </submittedName>
</protein>
<dbReference type="Pfam" id="PF13276">
    <property type="entry name" value="HTH_21"/>
    <property type="match status" value="1"/>
</dbReference>
<dbReference type="Pfam" id="PF13518">
    <property type="entry name" value="HTH_28"/>
    <property type="match status" value="2"/>
</dbReference>
<dbReference type="EMBL" id="JBFRHK010000045">
    <property type="protein sequence ID" value="MEX3748377.1"/>
    <property type="molecule type" value="Genomic_DNA"/>
</dbReference>
<dbReference type="InterPro" id="IPR012337">
    <property type="entry name" value="RNaseH-like_sf"/>
</dbReference>
<organism evidence="3 4">
    <name type="scientific">Lysinibacillus xylanilyticus</name>
    <dbReference type="NCBI Taxonomy" id="582475"/>
    <lineage>
        <taxon>Bacteria</taxon>
        <taxon>Bacillati</taxon>
        <taxon>Bacillota</taxon>
        <taxon>Bacilli</taxon>
        <taxon>Bacillales</taxon>
        <taxon>Bacillaceae</taxon>
        <taxon>Lysinibacillus</taxon>
    </lineage>
</organism>
<dbReference type="InterPro" id="IPR036397">
    <property type="entry name" value="RNaseH_sf"/>
</dbReference>
<dbReference type="Pfam" id="PF00665">
    <property type="entry name" value="rve"/>
    <property type="match status" value="1"/>
</dbReference>
<name>A0ABV3W5A0_9BACI</name>
<evidence type="ECO:0000313" key="4">
    <source>
        <dbReference type="Proteomes" id="UP001558534"/>
    </source>
</evidence>
<dbReference type="InterPro" id="IPR048020">
    <property type="entry name" value="Transpos_IS3"/>
</dbReference>